<keyword evidence="1" id="KW-0472">Membrane</keyword>
<keyword evidence="4" id="KW-1185">Reference proteome</keyword>
<dbReference type="GO" id="GO:0003677">
    <property type="term" value="F:DNA binding"/>
    <property type="evidence" value="ECO:0007669"/>
    <property type="project" value="UniProtKB-KW"/>
</dbReference>
<feature type="transmembrane region" description="Helical" evidence="1">
    <location>
        <begin position="35"/>
        <end position="55"/>
    </location>
</feature>
<evidence type="ECO:0000256" key="1">
    <source>
        <dbReference type="SAM" id="Phobius"/>
    </source>
</evidence>
<dbReference type="PROSITE" id="PS50930">
    <property type="entry name" value="HTH_LYTTR"/>
    <property type="match status" value="1"/>
</dbReference>
<keyword evidence="1" id="KW-1133">Transmembrane helix</keyword>
<dbReference type="Pfam" id="PF04397">
    <property type="entry name" value="LytTR"/>
    <property type="match status" value="1"/>
</dbReference>
<name>A0ABQ0AJP8_9RHOB</name>
<keyword evidence="1" id="KW-0812">Transmembrane</keyword>
<organism evidence="3 4">
    <name type="scientific">Pseudophaeobacter arcticus</name>
    <dbReference type="NCBI Taxonomy" id="385492"/>
    <lineage>
        <taxon>Bacteria</taxon>
        <taxon>Pseudomonadati</taxon>
        <taxon>Pseudomonadota</taxon>
        <taxon>Alphaproteobacteria</taxon>
        <taxon>Rhodobacterales</taxon>
        <taxon>Paracoccaceae</taxon>
        <taxon>Pseudophaeobacter</taxon>
    </lineage>
</organism>
<dbReference type="InterPro" id="IPR007492">
    <property type="entry name" value="LytTR_DNA-bd_dom"/>
</dbReference>
<evidence type="ECO:0000313" key="4">
    <source>
        <dbReference type="Proteomes" id="UP001441944"/>
    </source>
</evidence>
<accession>A0ABQ0AJP8</accession>
<gene>
    <name evidence="3" type="ORF">NBRC116598_15190</name>
</gene>
<dbReference type="SMART" id="SM00850">
    <property type="entry name" value="LytTR"/>
    <property type="match status" value="1"/>
</dbReference>
<dbReference type="Gene3D" id="2.40.50.1020">
    <property type="entry name" value="LytTr DNA-binding domain"/>
    <property type="match status" value="1"/>
</dbReference>
<dbReference type="Proteomes" id="UP001441944">
    <property type="component" value="Unassembled WGS sequence"/>
</dbReference>
<feature type="transmembrane region" description="Helical" evidence="1">
    <location>
        <begin position="67"/>
        <end position="89"/>
    </location>
</feature>
<feature type="domain" description="HTH LytTR-type" evidence="2">
    <location>
        <begin position="167"/>
        <end position="253"/>
    </location>
</feature>
<reference evidence="3 4" key="1">
    <citation type="submission" date="2024-04" db="EMBL/GenBank/DDBJ databases">
        <title>Draft genome sequence of Pseudophaeobacter arcticus NBRC 116598.</title>
        <authorList>
            <person name="Miyakawa T."/>
            <person name="Kusuya Y."/>
            <person name="Miura T."/>
        </authorList>
    </citation>
    <scope>NUCLEOTIDE SEQUENCE [LARGE SCALE GENOMIC DNA]</scope>
    <source>
        <strain evidence="3 4">SU-CL00105</strain>
    </source>
</reference>
<dbReference type="EMBL" id="BAABWU010000004">
    <property type="protein sequence ID" value="GAA6196075.1"/>
    <property type="molecule type" value="Genomic_DNA"/>
</dbReference>
<comment type="caution">
    <text evidence="3">The sequence shown here is derived from an EMBL/GenBank/DDBJ whole genome shotgun (WGS) entry which is preliminary data.</text>
</comment>
<dbReference type="RefSeq" id="WP_348154439.1">
    <property type="nucleotide sequence ID" value="NZ_BAABWU010000004.1"/>
</dbReference>
<feature type="transmembrane region" description="Helical" evidence="1">
    <location>
        <begin position="95"/>
        <end position="116"/>
    </location>
</feature>
<keyword evidence="3" id="KW-0238">DNA-binding</keyword>
<protein>
    <submittedName>
        <fullName evidence="3">LytTR family DNA-binding domain-containing protein</fullName>
    </submittedName>
</protein>
<sequence>MTVWLLLLWVLVTIFAASAGPFGTFEGLGFGGRLGYWAVIVGLSICLTRLQLHLLRGRPQILRFASQLPYGLALAAIAHGMNMVIFANWGGWSDFGFLALVTLSVVLMIEAAVFLARSYAQPVVPPVVPPTAEPDNPAAPPDPGADCEPDPAVLFQRRLPLEKRGALIRLEAQDHYLLVVTDRGSDTLLLRLGDAADELAEVGVRVHRSHWVSCAQVRGHSRQKGRDFLKMADGQQVPVSRSYKEAAQAAGLF</sequence>
<proteinExistence type="predicted"/>
<evidence type="ECO:0000313" key="3">
    <source>
        <dbReference type="EMBL" id="GAA6196075.1"/>
    </source>
</evidence>
<evidence type="ECO:0000259" key="2">
    <source>
        <dbReference type="PROSITE" id="PS50930"/>
    </source>
</evidence>